<dbReference type="SUPFAM" id="SSF101936">
    <property type="entry name" value="DNA-binding pseudobarrel domain"/>
    <property type="match status" value="2"/>
</dbReference>
<keyword evidence="9" id="KW-1185">Reference proteome</keyword>
<organism evidence="8 9">
    <name type="scientific">Microthlaspi erraticum</name>
    <dbReference type="NCBI Taxonomy" id="1685480"/>
    <lineage>
        <taxon>Eukaryota</taxon>
        <taxon>Viridiplantae</taxon>
        <taxon>Streptophyta</taxon>
        <taxon>Embryophyta</taxon>
        <taxon>Tracheophyta</taxon>
        <taxon>Spermatophyta</taxon>
        <taxon>Magnoliopsida</taxon>
        <taxon>eudicotyledons</taxon>
        <taxon>Gunneridae</taxon>
        <taxon>Pentapetalae</taxon>
        <taxon>rosids</taxon>
        <taxon>malvids</taxon>
        <taxon>Brassicales</taxon>
        <taxon>Brassicaceae</taxon>
        <taxon>Coluteocarpeae</taxon>
        <taxon>Microthlaspi</taxon>
    </lineage>
</organism>
<evidence type="ECO:0000256" key="4">
    <source>
        <dbReference type="ARBA" id="ARBA00023163"/>
    </source>
</evidence>
<evidence type="ECO:0000256" key="5">
    <source>
        <dbReference type="ARBA" id="ARBA00023242"/>
    </source>
</evidence>
<keyword evidence="2" id="KW-0805">Transcription regulation</keyword>
<protein>
    <recommendedName>
        <fullName evidence="7">TF-B3 domain-containing protein</fullName>
    </recommendedName>
</protein>
<reference evidence="8" key="1">
    <citation type="submission" date="2020-01" db="EMBL/GenBank/DDBJ databases">
        <authorList>
            <person name="Mishra B."/>
        </authorList>
    </citation>
    <scope>NUCLEOTIDE SEQUENCE [LARGE SCALE GENOMIC DNA]</scope>
</reference>
<dbReference type="GO" id="GO:0005634">
    <property type="term" value="C:nucleus"/>
    <property type="evidence" value="ECO:0007669"/>
    <property type="project" value="UniProtKB-SubCell"/>
</dbReference>
<dbReference type="PANTHER" id="PTHR31920">
    <property type="entry name" value="B3 DOMAIN-CONTAINING"/>
    <property type="match status" value="1"/>
</dbReference>
<name>A0A6D2ISL9_9BRAS</name>
<evidence type="ECO:0000313" key="9">
    <source>
        <dbReference type="Proteomes" id="UP000467841"/>
    </source>
</evidence>
<feature type="compositionally biased region" description="Acidic residues" evidence="6">
    <location>
        <begin position="127"/>
        <end position="155"/>
    </location>
</feature>
<evidence type="ECO:0000256" key="1">
    <source>
        <dbReference type="ARBA" id="ARBA00004123"/>
    </source>
</evidence>
<dbReference type="SMART" id="SM01019">
    <property type="entry name" value="B3"/>
    <property type="match status" value="1"/>
</dbReference>
<dbReference type="EMBL" id="CACVBM020001118">
    <property type="protein sequence ID" value="CAA7032117.1"/>
    <property type="molecule type" value="Genomic_DNA"/>
</dbReference>
<dbReference type="Pfam" id="PF02362">
    <property type="entry name" value="B3"/>
    <property type="match status" value="1"/>
</dbReference>
<dbReference type="OrthoDB" id="1094641at2759"/>
<dbReference type="Proteomes" id="UP000467841">
    <property type="component" value="Unassembled WGS sequence"/>
</dbReference>
<keyword evidence="3" id="KW-0238">DNA-binding</keyword>
<evidence type="ECO:0000256" key="2">
    <source>
        <dbReference type="ARBA" id="ARBA00023015"/>
    </source>
</evidence>
<feature type="domain" description="TF-B3" evidence="7">
    <location>
        <begin position="9"/>
        <end position="106"/>
    </location>
</feature>
<dbReference type="InterPro" id="IPR003340">
    <property type="entry name" value="B3_DNA-bd"/>
</dbReference>
<dbReference type="AlphaFoldDB" id="A0A6D2ISL9"/>
<dbReference type="PANTHER" id="PTHR31920:SF32">
    <property type="entry name" value="B3 DOMAIN-CONTAINING PROTEIN REM22"/>
    <property type="match status" value="1"/>
</dbReference>
<dbReference type="Gene3D" id="2.40.330.10">
    <property type="entry name" value="DNA-binding pseudobarrel domain"/>
    <property type="match status" value="2"/>
</dbReference>
<dbReference type="GO" id="GO:0003677">
    <property type="term" value="F:DNA binding"/>
    <property type="evidence" value="ECO:0007669"/>
    <property type="project" value="UniProtKB-KW"/>
</dbReference>
<accession>A0A6D2ISL9</accession>
<evidence type="ECO:0000313" key="8">
    <source>
        <dbReference type="EMBL" id="CAA7032117.1"/>
    </source>
</evidence>
<feature type="region of interest" description="Disordered" evidence="6">
    <location>
        <begin position="114"/>
        <end position="160"/>
    </location>
</feature>
<dbReference type="InterPro" id="IPR015300">
    <property type="entry name" value="DNA-bd_pseudobarrel_sf"/>
</dbReference>
<dbReference type="CDD" id="cd10017">
    <property type="entry name" value="B3_DNA"/>
    <property type="match status" value="1"/>
</dbReference>
<keyword evidence="4" id="KW-0804">Transcription</keyword>
<sequence length="266" mass="30555">MSMHKGSYSKFFKVYLPDESGDDLDFPVSFNSSLPKPLPRNVTVRSIYGKTWKLALRKCGGDDVERYALVNGWKRIAKDETLNGGDLLTFEFDGSRCFNFCIYDARTMCKRLRRRSSEQTNEIKEESDAEEEDADDDDNADYNDDDDDEAEDDDDDRKYLDDKENPYFTAFLNPKKASQLPIPAMVIKDYGLNFPERISIVDPLSNNYGPLERKVRIQVNRVVFVMGFGSVLRRNVVKTTDKMVCEVMKTGNNNLVHTIKVHIIRG</sequence>
<evidence type="ECO:0000259" key="7">
    <source>
        <dbReference type="PROSITE" id="PS50863"/>
    </source>
</evidence>
<gene>
    <name evidence="8" type="ORF">MERR_LOCUS19352</name>
</gene>
<comment type="subcellular location">
    <subcellularLocation>
        <location evidence="1">Nucleus</location>
    </subcellularLocation>
</comment>
<evidence type="ECO:0000256" key="3">
    <source>
        <dbReference type="ARBA" id="ARBA00023125"/>
    </source>
</evidence>
<proteinExistence type="predicted"/>
<dbReference type="PROSITE" id="PS50863">
    <property type="entry name" value="B3"/>
    <property type="match status" value="1"/>
</dbReference>
<dbReference type="InterPro" id="IPR050655">
    <property type="entry name" value="Plant_B3_domain"/>
</dbReference>
<comment type="caution">
    <text evidence="8">The sequence shown here is derived from an EMBL/GenBank/DDBJ whole genome shotgun (WGS) entry which is preliminary data.</text>
</comment>
<keyword evidence="5" id="KW-0539">Nucleus</keyword>
<feature type="compositionally biased region" description="Basic and acidic residues" evidence="6">
    <location>
        <begin position="115"/>
        <end position="126"/>
    </location>
</feature>
<evidence type="ECO:0000256" key="6">
    <source>
        <dbReference type="SAM" id="MobiDB-lite"/>
    </source>
</evidence>